<dbReference type="EMBL" id="LT853702">
    <property type="protein sequence ID" value="SMQ55502.1"/>
    <property type="molecule type" value="Genomic_DNA"/>
</dbReference>
<evidence type="ECO:0000256" key="3">
    <source>
        <dbReference type="ARBA" id="ARBA00022980"/>
    </source>
</evidence>
<dbReference type="PANTHER" id="PTHR13477">
    <property type="entry name" value="MITOCHONDRIAL 39S RIBOSOMAL PROTEIN L49"/>
    <property type="match status" value="1"/>
</dbReference>
<dbReference type="GO" id="GO:0003735">
    <property type="term" value="F:structural constituent of ribosome"/>
    <property type="evidence" value="ECO:0007669"/>
    <property type="project" value="InterPro"/>
</dbReference>
<feature type="region of interest" description="Disordered" evidence="7">
    <location>
        <begin position="32"/>
        <end position="102"/>
    </location>
</feature>
<proteinExistence type="inferred from homology"/>
<dbReference type="PANTHER" id="PTHR13477:SF0">
    <property type="entry name" value="LARGE RIBOSOMAL SUBUNIT PROTEIN ML49"/>
    <property type="match status" value="1"/>
</dbReference>
<evidence type="ECO:0000256" key="4">
    <source>
        <dbReference type="ARBA" id="ARBA00023128"/>
    </source>
</evidence>
<keyword evidence="9" id="KW-1185">Reference proteome</keyword>
<evidence type="ECO:0000256" key="5">
    <source>
        <dbReference type="ARBA" id="ARBA00023274"/>
    </source>
</evidence>
<dbReference type="STRING" id="1276538.A0A1X7S747"/>
<evidence type="ECO:0000256" key="6">
    <source>
        <dbReference type="ARBA" id="ARBA00035191"/>
    </source>
</evidence>
<accession>A0A1X7S747</accession>
<dbReference type="Pfam" id="PF05046">
    <property type="entry name" value="Img2"/>
    <property type="match status" value="1"/>
</dbReference>
<reference evidence="8 9" key="1">
    <citation type="submission" date="2016-06" db="EMBL/GenBank/DDBJ databases">
        <authorList>
            <person name="Kjaerup R.B."/>
            <person name="Dalgaard T.S."/>
            <person name="Juul-Madsen H.R."/>
        </authorList>
    </citation>
    <scope>NUCLEOTIDE SEQUENCE [LARGE SCALE GENOMIC DNA]</scope>
</reference>
<evidence type="ECO:0000313" key="9">
    <source>
        <dbReference type="Proteomes" id="UP000215127"/>
    </source>
</evidence>
<protein>
    <recommendedName>
        <fullName evidence="6">Large ribosomal subunit protein mL49</fullName>
    </recommendedName>
</protein>
<keyword evidence="3" id="KW-0689">Ribosomal protein</keyword>
<dbReference type="InterPro" id="IPR007740">
    <property type="entry name" value="Ribosomal_mL49"/>
</dbReference>
<name>A0A1X7S747_ZYMT9</name>
<dbReference type="GO" id="GO:0006412">
    <property type="term" value="P:translation"/>
    <property type="evidence" value="ECO:0007669"/>
    <property type="project" value="InterPro"/>
</dbReference>
<keyword evidence="4" id="KW-0496">Mitochondrion</keyword>
<comment type="subcellular location">
    <subcellularLocation>
        <location evidence="1">Mitochondrion</location>
    </subcellularLocation>
</comment>
<dbReference type="GO" id="GO:0005762">
    <property type="term" value="C:mitochondrial large ribosomal subunit"/>
    <property type="evidence" value="ECO:0007669"/>
    <property type="project" value="TreeGrafter"/>
</dbReference>
<dbReference type="Proteomes" id="UP000215127">
    <property type="component" value="Chromosome 11"/>
</dbReference>
<evidence type="ECO:0000256" key="7">
    <source>
        <dbReference type="SAM" id="MobiDB-lite"/>
    </source>
</evidence>
<evidence type="ECO:0000256" key="2">
    <source>
        <dbReference type="ARBA" id="ARBA00005677"/>
    </source>
</evidence>
<evidence type="ECO:0000256" key="1">
    <source>
        <dbReference type="ARBA" id="ARBA00004173"/>
    </source>
</evidence>
<organism evidence="8 9">
    <name type="scientific">Zymoseptoria tritici (strain ST99CH_3D7)</name>
    <dbReference type="NCBI Taxonomy" id="1276538"/>
    <lineage>
        <taxon>Eukaryota</taxon>
        <taxon>Fungi</taxon>
        <taxon>Dikarya</taxon>
        <taxon>Ascomycota</taxon>
        <taxon>Pezizomycotina</taxon>
        <taxon>Dothideomycetes</taxon>
        <taxon>Dothideomycetidae</taxon>
        <taxon>Mycosphaerellales</taxon>
        <taxon>Mycosphaerellaceae</taxon>
        <taxon>Zymoseptoria</taxon>
    </lineage>
</organism>
<dbReference type="Gene3D" id="3.30.780.10">
    <property type="entry name" value="SUI1-like domain"/>
    <property type="match status" value="1"/>
</dbReference>
<gene>
    <name evidence="8" type="ORF">ZT3D7_G10657</name>
</gene>
<comment type="similarity">
    <text evidence="2">Belongs to the mitochondrion-specific ribosomal protein mL49 family.</text>
</comment>
<evidence type="ECO:0000313" key="8">
    <source>
        <dbReference type="EMBL" id="SMQ55502.1"/>
    </source>
</evidence>
<sequence length="203" mass="23132">MTSTSIMPFLRPLGLPRPATVRSFLRFSTSTRCRASQYETRSAGASDEDPNLRASRYAPESYPPPSMRSNPRPKESKASRRTAHPTKERPYPTRRASHHQPAVSKLIPESVEPLNAEQCAPNLPYFVSRSANNELPIYTLRKRGGNLKMTRIKKIDGDRHILRDELKSLLKNSDCVVNSVTGHIMIKGHHKPQVEKFLRERMF</sequence>
<dbReference type="AlphaFoldDB" id="A0A1X7S747"/>
<keyword evidence="5" id="KW-0687">Ribonucleoprotein</keyword>